<feature type="transmembrane region" description="Helical" evidence="7">
    <location>
        <begin position="325"/>
        <end position="348"/>
    </location>
</feature>
<keyword evidence="2" id="KW-0813">Transport</keyword>
<feature type="transmembrane region" description="Helical" evidence="7">
    <location>
        <begin position="12"/>
        <end position="29"/>
    </location>
</feature>
<feature type="transmembrane region" description="Helical" evidence="7">
    <location>
        <begin position="222"/>
        <end position="243"/>
    </location>
</feature>
<name>A0A0R1ZNS4_9LACO</name>
<dbReference type="PANTHER" id="PTHR42865:SF7">
    <property type="entry name" value="PROTON_GLUTAMATE-ASPARTATE SYMPORTER"/>
    <property type="match status" value="1"/>
</dbReference>
<accession>A0A0R1ZNS4</accession>
<feature type="transmembrane region" description="Helical" evidence="7">
    <location>
        <begin position="368"/>
        <end position="388"/>
    </location>
</feature>
<dbReference type="AlphaFoldDB" id="A0A0R1ZNS4"/>
<dbReference type="PATRIC" id="fig|1291052.5.peg.695"/>
<evidence type="ECO:0000256" key="6">
    <source>
        <dbReference type="ARBA" id="ARBA00023136"/>
    </source>
</evidence>
<proteinExistence type="predicted"/>
<organism evidence="8 9">
    <name type="scientific">Lacticaseibacillus sharpeae JCM 1186 = DSM 20505</name>
    <dbReference type="NCBI Taxonomy" id="1291052"/>
    <lineage>
        <taxon>Bacteria</taxon>
        <taxon>Bacillati</taxon>
        <taxon>Bacillota</taxon>
        <taxon>Bacilli</taxon>
        <taxon>Lactobacillales</taxon>
        <taxon>Lactobacillaceae</taxon>
        <taxon>Lacticaseibacillus</taxon>
    </lineage>
</organism>
<dbReference type="GO" id="GO:0015293">
    <property type="term" value="F:symporter activity"/>
    <property type="evidence" value="ECO:0007669"/>
    <property type="project" value="UniProtKB-KW"/>
</dbReference>
<protein>
    <submittedName>
        <fullName evidence="8">Proton glutamate symport protein</fullName>
    </submittedName>
</protein>
<feature type="transmembrane region" description="Helical" evidence="7">
    <location>
        <begin position="74"/>
        <end position="97"/>
    </location>
</feature>
<dbReference type="GO" id="GO:0005886">
    <property type="term" value="C:plasma membrane"/>
    <property type="evidence" value="ECO:0007669"/>
    <property type="project" value="UniProtKB-SubCell"/>
</dbReference>
<evidence type="ECO:0000313" key="9">
    <source>
        <dbReference type="Proteomes" id="UP000051679"/>
    </source>
</evidence>
<keyword evidence="3" id="KW-1003">Cell membrane</keyword>
<dbReference type="EMBL" id="AYYO01000009">
    <property type="protein sequence ID" value="KRM56149.1"/>
    <property type="molecule type" value="Genomic_DNA"/>
</dbReference>
<dbReference type="STRING" id="1291052.FC18_GL000680"/>
<evidence type="ECO:0000256" key="7">
    <source>
        <dbReference type="SAM" id="Phobius"/>
    </source>
</evidence>
<evidence type="ECO:0000256" key="5">
    <source>
        <dbReference type="ARBA" id="ARBA00022989"/>
    </source>
</evidence>
<evidence type="ECO:0000256" key="4">
    <source>
        <dbReference type="ARBA" id="ARBA00022692"/>
    </source>
</evidence>
<keyword evidence="4 7" id="KW-0812">Transmembrane</keyword>
<evidence type="ECO:0000256" key="2">
    <source>
        <dbReference type="ARBA" id="ARBA00022448"/>
    </source>
</evidence>
<comment type="caution">
    <text evidence="8">The sequence shown here is derived from an EMBL/GenBank/DDBJ whole genome shotgun (WGS) entry which is preliminary data.</text>
</comment>
<dbReference type="SUPFAM" id="SSF118215">
    <property type="entry name" value="Proton glutamate symport protein"/>
    <property type="match status" value="1"/>
</dbReference>
<dbReference type="InterPro" id="IPR036458">
    <property type="entry name" value="Na:dicarbo_symporter_sf"/>
</dbReference>
<feature type="transmembrane region" description="Helical" evidence="7">
    <location>
        <begin position="191"/>
        <end position="210"/>
    </location>
</feature>
<dbReference type="Proteomes" id="UP000051679">
    <property type="component" value="Unassembled WGS sequence"/>
</dbReference>
<feature type="transmembrane region" description="Helical" evidence="7">
    <location>
        <begin position="41"/>
        <end position="62"/>
    </location>
</feature>
<dbReference type="Pfam" id="PF00375">
    <property type="entry name" value="SDF"/>
    <property type="match status" value="1"/>
</dbReference>
<dbReference type="Gene3D" id="1.10.3860.10">
    <property type="entry name" value="Sodium:dicarboxylate symporter"/>
    <property type="match status" value="1"/>
</dbReference>
<evidence type="ECO:0000256" key="1">
    <source>
        <dbReference type="ARBA" id="ARBA00004651"/>
    </source>
</evidence>
<sequence>MLNWLKNYRDTLSLLGGVIIGGIVGLFMGTDATVLQPFGQLFLNLMYMVLIPLVFFSIANAIGQMSSGSRLGKILISTVAVFIFTAAVAAVVGYLGVYLSPLINKGDIGHLKALMGSVKVEKNNTPMLQQVVNMFTVDDFSKVLSKQYMLPAILFSLLFGIATSTSGKAAEPFRQFLASGNVVVLKIIKYIMYYAPFGLGCYFASIVGNLGSQIVGGYVHAYVLYIVLSIIYFFVIMTIYAFIAGGKGGVKNFWHHVGVPAVTAIATSSSAASIPANLEYTRKIGVPNDIVDTVIPLGANIHKDGSVIGGIFKVSFLFLLFGRDIGSFSSIVSIVGGGFFVGAVMGAIPGGGMVAETLIVSMFGFPTNAIPLLLIISTIIDIPATLLNSTGNVASAMMVTKLVDPKITFTEK</sequence>
<keyword evidence="6 7" id="KW-0472">Membrane</keyword>
<evidence type="ECO:0000256" key="3">
    <source>
        <dbReference type="ARBA" id="ARBA00022475"/>
    </source>
</evidence>
<gene>
    <name evidence="8" type="ORF">FC18_GL000680</name>
</gene>
<dbReference type="PRINTS" id="PR00173">
    <property type="entry name" value="EDTRNSPORT"/>
</dbReference>
<feature type="transmembrane region" description="Helical" evidence="7">
    <location>
        <begin position="148"/>
        <end position="170"/>
    </location>
</feature>
<comment type="subcellular location">
    <subcellularLocation>
        <location evidence="1">Cell membrane</location>
        <topology evidence="1">Multi-pass membrane protein</topology>
    </subcellularLocation>
</comment>
<dbReference type="RefSeq" id="WP_056975387.1">
    <property type="nucleotide sequence ID" value="NZ_AYYO01000009.1"/>
</dbReference>
<reference evidence="8 9" key="1">
    <citation type="journal article" date="2015" name="Genome Announc.">
        <title>Expanding the biotechnology potential of lactobacilli through comparative genomics of 213 strains and associated genera.</title>
        <authorList>
            <person name="Sun Z."/>
            <person name="Harris H.M."/>
            <person name="McCann A."/>
            <person name="Guo C."/>
            <person name="Argimon S."/>
            <person name="Zhang W."/>
            <person name="Yang X."/>
            <person name="Jeffery I.B."/>
            <person name="Cooney J.C."/>
            <person name="Kagawa T.F."/>
            <person name="Liu W."/>
            <person name="Song Y."/>
            <person name="Salvetti E."/>
            <person name="Wrobel A."/>
            <person name="Rasinkangas P."/>
            <person name="Parkhill J."/>
            <person name="Rea M.C."/>
            <person name="O'Sullivan O."/>
            <person name="Ritari J."/>
            <person name="Douillard F.P."/>
            <person name="Paul Ross R."/>
            <person name="Yang R."/>
            <person name="Briner A.E."/>
            <person name="Felis G.E."/>
            <person name="de Vos W.M."/>
            <person name="Barrangou R."/>
            <person name="Klaenhammer T.R."/>
            <person name="Caufield P.W."/>
            <person name="Cui Y."/>
            <person name="Zhang H."/>
            <person name="O'Toole P.W."/>
        </authorList>
    </citation>
    <scope>NUCLEOTIDE SEQUENCE [LARGE SCALE GENOMIC DNA]</scope>
    <source>
        <strain evidence="8 9">DSM 20505</strain>
    </source>
</reference>
<dbReference type="GO" id="GO:0006835">
    <property type="term" value="P:dicarboxylic acid transport"/>
    <property type="evidence" value="ECO:0007669"/>
    <property type="project" value="TreeGrafter"/>
</dbReference>
<dbReference type="PANTHER" id="PTHR42865">
    <property type="entry name" value="PROTON/GLUTAMATE-ASPARTATE SYMPORTER"/>
    <property type="match status" value="1"/>
</dbReference>
<dbReference type="InterPro" id="IPR001991">
    <property type="entry name" value="Na-dicarboxylate_symporter"/>
</dbReference>
<keyword evidence="5 7" id="KW-1133">Transmembrane helix</keyword>
<evidence type="ECO:0000313" key="8">
    <source>
        <dbReference type="EMBL" id="KRM56149.1"/>
    </source>
</evidence>
<dbReference type="OrthoDB" id="9768885at2"/>
<keyword evidence="9" id="KW-1185">Reference proteome</keyword>